<dbReference type="Proteomes" id="UP001497700">
    <property type="component" value="Unassembled WGS sequence"/>
</dbReference>
<reference evidence="1 2" key="1">
    <citation type="journal article" date="2022" name="New Phytol.">
        <title>Ecological generalism drives hyperdiversity of secondary metabolite gene clusters in xylarialean endophytes.</title>
        <authorList>
            <person name="Franco M.E.E."/>
            <person name="Wisecaver J.H."/>
            <person name="Arnold A.E."/>
            <person name="Ju Y.M."/>
            <person name="Slot J.C."/>
            <person name="Ahrendt S."/>
            <person name="Moore L.P."/>
            <person name="Eastman K.E."/>
            <person name="Scott K."/>
            <person name="Konkel Z."/>
            <person name="Mondo S.J."/>
            <person name="Kuo A."/>
            <person name="Hayes R.D."/>
            <person name="Haridas S."/>
            <person name="Andreopoulos B."/>
            <person name="Riley R."/>
            <person name="LaButti K."/>
            <person name="Pangilinan J."/>
            <person name="Lipzen A."/>
            <person name="Amirebrahimi M."/>
            <person name="Yan J."/>
            <person name="Adam C."/>
            <person name="Keymanesh K."/>
            <person name="Ng V."/>
            <person name="Louie K."/>
            <person name="Northen T."/>
            <person name="Drula E."/>
            <person name="Henrissat B."/>
            <person name="Hsieh H.M."/>
            <person name="Youens-Clark K."/>
            <person name="Lutzoni F."/>
            <person name="Miadlikowska J."/>
            <person name="Eastwood D.C."/>
            <person name="Hamelin R.C."/>
            <person name="Grigoriev I.V."/>
            <person name="U'Ren J.M."/>
        </authorList>
    </citation>
    <scope>NUCLEOTIDE SEQUENCE [LARGE SCALE GENOMIC DNA]</scope>
    <source>
        <strain evidence="1 2">CBS 119005</strain>
    </source>
</reference>
<evidence type="ECO:0000313" key="2">
    <source>
        <dbReference type="Proteomes" id="UP001497700"/>
    </source>
</evidence>
<dbReference type="EMBL" id="MU393506">
    <property type="protein sequence ID" value="KAI4863311.1"/>
    <property type="molecule type" value="Genomic_DNA"/>
</dbReference>
<evidence type="ECO:0000313" key="1">
    <source>
        <dbReference type="EMBL" id="KAI4863311.1"/>
    </source>
</evidence>
<protein>
    <submittedName>
        <fullName evidence="1">HET-domain-containing protein</fullName>
    </submittedName>
</protein>
<keyword evidence="2" id="KW-1185">Reference proteome</keyword>
<name>A0ACB9YVU1_9PEZI</name>
<accession>A0ACB9YVU1</accession>
<gene>
    <name evidence="1" type="ORF">F4820DRAFT_427302</name>
</gene>
<proteinExistence type="predicted"/>
<sequence>MDLESINDTFTRNEDDIYDSAVLNNPCNFCRVLEINELKHGGEIRTSRNGKPYVSFGIVQDTRANRKSFYIIKEANELASFPKTAIQLGYSREDLFPNLPKLAETALQGCAFCDMLRKDLMCVWEGIALRLKYDPSDHTEADYARLHITKVTYQYHGDDIEKVPWLDTLLVDFTVTLGSKEEQHYIHYNFSTEDFDACASWLNIWRRPTPCDGFSALRSERLKELIHMSLSEVPYSTEDAYLPTRLVDVGSNPIESPRLIISRDYQPLTEATDPALKRYAALSYCWGSKEEADQQLKTTKDTLDDHLQRIEFEKLPRTIADAVKVCREIGIRYIWVDALCIIQGDKDDWNRESYAMSKVYSKSFLTLCIARGSSCLNGFLGRSNTRRTLRINFRSTLDTSVSGMLYLRKRAGYSMYQRLGYTDHPGRDDISRSAWRTRGWTYQESLLSPRKVYFGDHMFHFSCGKLGESEDGTRFDADDRYKTFSQPWTESKPDTKAIMSDWRTAVAAYSNRRLSYETDRLPAISALARIISDLLPGQRYLAGLWESDLQNELLWTHGFWDGPEAYFKPFEERTAPSWTWACDKHAVSWLWTGSPFTAEFQLREAEIAAHEINPYGHVDGGHLLLYTKVFQLSSLGDGKATFRSASMWMSVVFYYILQSDEKEYIAHICLDWDRHGRHNTSGYPHGPVGRLSMVLISSSSLNGAHMSSRPYLTDPSITLGLLVLKTDGGDGFKKVGLFYSENRDQGGRKFWDSVEPREIRLV</sequence>
<organism evidence="1 2">
    <name type="scientific">Hypoxylon rubiginosum</name>
    <dbReference type="NCBI Taxonomy" id="110542"/>
    <lineage>
        <taxon>Eukaryota</taxon>
        <taxon>Fungi</taxon>
        <taxon>Dikarya</taxon>
        <taxon>Ascomycota</taxon>
        <taxon>Pezizomycotina</taxon>
        <taxon>Sordariomycetes</taxon>
        <taxon>Xylariomycetidae</taxon>
        <taxon>Xylariales</taxon>
        <taxon>Hypoxylaceae</taxon>
        <taxon>Hypoxylon</taxon>
    </lineage>
</organism>
<comment type="caution">
    <text evidence="1">The sequence shown here is derived from an EMBL/GenBank/DDBJ whole genome shotgun (WGS) entry which is preliminary data.</text>
</comment>